<evidence type="ECO:0000313" key="4">
    <source>
        <dbReference type="Proteomes" id="UP001431181"/>
    </source>
</evidence>
<evidence type="ECO:0000259" key="1">
    <source>
        <dbReference type="PROSITE" id="PS50104"/>
    </source>
</evidence>
<dbReference type="CDD" id="cd00093">
    <property type="entry name" value="HTH_XRE"/>
    <property type="match status" value="1"/>
</dbReference>
<protein>
    <submittedName>
        <fullName evidence="3">TIR domain-containing protein</fullName>
    </submittedName>
</protein>
<keyword evidence="4" id="KW-1185">Reference proteome</keyword>
<comment type="caution">
    <text evidence="3">The sequence shown here is derived from an EMBL/GenBank/DDBJ whole genome shotgun (WGS) entry which is preliminary data.</text>
</comment>
<dbReference type="SUPFAM" id="SSF47413">
    <property type="entry name" value="lambda repressor-like DNA-binding domains"/>
    <property type="match status" value="1"/>
</dbReference>
<proteinExistence type="predicted"/>
<name>A0ABT3KIE4_9GAMM</name>
<dbReference type="Proteomes" id="UP001431181">
    <property type="component" value="Unassembled WGS sequence"/>
</dbReference>
<dbReference type="RefSeq" id="WP_265219684.1">
    <property type="nucleotide sequence ID" value="NZ_JAPEUL010000009.1"/>
</dbReference>
<feature type="domain" description="HTH cro/C1-type" evidence="2">
    <location>
        <begin position="13"/>
        <end position="44"/>
    </location>
</feature>
<dbReference type="InterPro" id="IPR000157">
    <property type="entry name" value="TIR_dom"/>
</dbReference>
<evidence type="ECO:0000259" key="2">
    <source>
        <dbReference type="PROSITE" id="PS50943"/>
    </source>
</evidence>
<dbReference type="Gene3D" id="3.40.50.10140">
    <property type="entry name" value="Toll/interleukin-1 receptor homology (TIR) domain"/>
    <property type="match status" value="1"/>
</dbReference>
<dbReference type="EMBL" id="JAPEUL010000009">
    <property type="protein sequence ID" value="MCW4630324.1"/>
    <property type="molecule type" value="Genomic_DNA"/>
</dbReference>
<dbReference type="PROSITE" id="PS50943">
    <property type="entry name" value="HTH_CROC1"/>
    <property type="match status" value="1"/>
</dbReference>
<gene>
    <name evidence="3" type="ORF">ONZ52_15855</name>
</gene>
<evidence type="ECO:0000313" key="3">
    <source>
        <dbReference type="EMBL" id="MCW4630324.1"/>
    </source>
</evidence>
<dbReference type="Gene3D" id="1.10.260.40">
    <property type="entry name" value="lambda repressor-like DNA-binding domains"/>
    <property type="match status" value="1"/>
</dbReference>
<dbReference type="InterPro" id="IPR001387">
    <property type="entry name" value="Cro/C1-type_HTH"/>
</dbReference>
<reference evidence="3" key="1">
    <citation type="submission" date="2022-11" db="EMBL/GenBank/DDBJ databases">
        <title>Marinomonas sp. nov., isolated from marine algae.</title>
        <authorList>
            <person name="Choi D.G."/>
            <person name="Kim J.M."/>
            <person name="Lee J.K."/>
            <person name="Baek J.H."/>
            <person name="Jeon C.O."/>
        </authorList>
    </citation>
    <scope>NUCLEOTIDE SEQUENCE</scope>
    <source>
        <strain evidence="3">KJ51-3</strain>
    </source>
</reference>
<dbReference type="Pfam" id="PF01381">
    <property type="entry name" value="HTH_3"/>
    <property type="match status" value="1"/>
</dbReference>
<feature type="domain" description="TIR" evidence="1">
    <location>
        <begin position="79"/>
        <end position="220"/>
    </location>
</feature>
<organism evidence="3 4">
    <name type="scientific">Marinomonas rhodophyticola</name>
    <dbReference type="NCBI Taxonomy" id="2992803"/>
    <lineage>
        <taxon>Bacteria</taxon>
        <taxon>Pseudomonadati</taxon>
        <taxon>Pseudomonadota</taxon>
        <taxon>Gammaproteobacteria</taxon>
        <taxon>Oceanospirillales</taxon>
        <taxon>Oceanospirillaceae</taxon>
        <taxon>Marinomonas</taxon>
    </lineage>
</organism>
<dbReference type="SUPFAM" id="SSF52200">
    <property type="entry name" value="Toll/Interleukin receptor TIR domain"/>
    <property type="match status" value="1"/>
</dbReference>
<dbReference type="Pfam" id="PF13676">
    <property type="entry name" value="TIR_2"/>
    <property type="match status" value="1"/>
</dbReference>
<accession>A0ABT3KIE4</accession>
<dbReference type="SMART" id="SM00530">
    <property type="entry name" value="HTH_XRE"/>
    <property type="match status" value="1"/>
</dbReference>
<dbReference type="InterPro" id="IPR035897">
    <property type="entry name" value="Toll_tir_struct_dom_sf"/>
</dbReference>
<dbReference type="PROSITE" id="PS50104">
    <property type="entry name" value="TIR"/>
    <property type="match status" value="1"/>
</dbReference>
<sequence>MAEINWEEFGKLINSKRKEKDISQSTLAKDIGVSQPVISLLERGSPIGINEERIDLLKSKLDISDSEIPQKEKVKVSTKRKRAFISYSHKDKTYFDRLAVHLKPLEKKGLIEAWSDTRISAGELWKTEISKALDQAQVAVLLISADFLASDFIVDNELPPLLEKAKSDGATIIPVILKPCRFVREETLAKFQAINSPEEPLIAASEHESELIYDAVAERIESLL</sequence>
<dbReference type="InterPro" id="IPR010982">
    <property type="entry name" value="Lambda_DNA-bd_dom_sf"/>
</dbReference>